<protein>
    <submittedName>
        <fullName evidence="2">Uncharacterized protein</fullName>
    </submittedName>
</protein>
<gene>
    <name evidence="2" type="ORF">UFOVP434_46</name>
</gene>
<name>A0A6J5MC49_9CAUD</name>
<reference evidence="2" key="1">
    <citation type="submission" date="2020-04" db="EMBL/GenBank/DDBJ databases">
        <authorList>
            <person name="Chiriac C."/>
            <person name="Salcher M."/>
            <person name="Ghai R."/>
            <person name="Kavagutti S V."/>
        </authorList>
    </citation>
    <scope>NUCLEOTIDE SEQUENCE</scope>
</reference>
<evidence type="ECO:0000256" key="1">
    <source>
        <dbReference type="SAM" id="MobiDB-lite"/>
    </source>
</evidence>
<evidence type="ECO:0000313" key="2">
    <source>
        <dbReference type="EMBL" id="CAB4142873.1"/>
    </source>
</evidence>
<dbReference type="EMBL" id="LR796415">
    <property type="protein sequence ID" value="CAB4142873.1"/>
    <property type="molecule type" value="Genomic_DNA"/>
</dbReference>
<feature type="region of interest" description="Disordered" evidence="1">
    <location>
        <begin position="193"/>
        <end position="212"/>
    </location>
</feature>
<proteinExistence type="predicted"/>
<sequence length="212" mass="24464">MLIKDEQQQKKDKFFYQVETDNQRINESLRQYDHAVLIGKGDDPTDIMQRMGKCLSPAELIKKLYKLSYYIAVERNPKNPKMYVLYSTRGGKKTYIGAFEDSLVPERTLMDTKTVEDVDPSTLDPAWTPGKYDAPLKDVHGIIQIDESQPRPGLIKYTIPWHITKMGYRTLLLRLMQQGIVSKTKIELEFGNDNTPEWASKTGNRSSIQARF</sequence>
<organism evidence="2">
    <name type="scientific">uncultured Caudovirales phage</name>
    <dbReference type="NCBI Taxonomy" id="2100421"/>
    <lineage>
        <taxon>Viruses</taxon>
        <taxon>Duplodnaviria</taxon>
        <taxon>Heunggongvirae</taxon>
        <taxon>Uroviricota</taxon>
        <taxon>Caudoviricetes</taxon>
        <taxon>Peduoviridae</taxon>
        <taxon>Maltschvirus</taxon>
        <taxon>Maltschvirus maltsch</taxon>
    </lineage>
</organism>
<accession>A0A6J5MC49</accession>